<gene>
    <name evidence="2" type="ORF">AZ34_08935</name>
</gene>
<feature type="domain" description="Sulphur oxidation protein SoxZ" evidence="1">
    <location>
        <begin position="3"/>
        <end position="100"/>
    </location>
</feature>
<dbReference type="InterPro" id="IPR014880">
    <property type="entry name" value="SoxZ_dom"/>
</dbReference>
<sequence length="103" mass="11442">MRLRANHANGVTEVRVLVKHIMETGQRQDPAGRTIPAHYITEVQAHHLGAGAPRLVLQAQWSTAIAQNPILFFKFKGGAPGEKVVLQWVDNLGVRRSDETRIV</sequence>
<accession>A0A016XI15</accession>
<evidence type="ECO:0000313" key="3">
    <source>
        <dbReference type="Proteomes" id="UP000023268"/>
    </source>
</evidence>
<dbReference type="InterPro" id="IPR030995">
    <property type="entry name" value="SoxZ"/>
</dbReference>
<name>A0A016XI15_9BURK</name>
<dbReference type="InterPro" id="IPR013783">
    <property type="entry name" value="Ig-like_fold"/>
</dbReference>
<protein>
    <submittedName>
        <fullName evidence="2">SoxZ</fullName>
    </submittedName>
</protein>
<evidence type="ECO:0000259" key="1">
    <source>
        <dbReference type="Pfam" id="PF08770"/>
    </source>
</evidence>
<evidence type="ECO:0000313" key="2">
    <source>
        <dbReference type="EMBL" id="EYC51197.1"/>
    </source>
</evidence>
<dbReference type="EMBL" id="JEMG01000001">
    <property type="protein sequence ID" value="EYC51197.1"/>
    <property type="molecule type" value="Genomic_DNA"/>
</dbReference>
<dbReference type="NCBIfam" id="TIGR04490">
    <property type="entry name" value="SoxZ_true"/>
    <property type="match status" value="1"/>
</dbReference>
<dbReference type="InterPro" id="IPR014756">
    <property type="entry name" value="Ig_E-set"/>
</dbReference>
<dbReference type="Proteomes" id="UP000023268">
    <property type="component" value="Unassembled WGS sequence"/>
</dbReference>
<dbReference type="Gene3D" id="2.60.40.10">
    <property type="entry name" value="Immunoglobulins"/>
    <property type="match status" value="1"/>
</dbReference>
<proteinExistence type="predicted"/>
<dbReference type="STRING" id="1458275.AZ34_08935"/>
<dbReference type="SUPFAM" id="SSF81296">
    <property type="entry name" value="E set domains"/>
    <property type="match status" value="1"/>
</dbReference>
<dbReference type="Pfam" id="PF08770">
    <property type="entry name" value="SoxZ"/>
    <property type="match status" value="1"/>
</dbReference>
<dbReference type="AlphaFoldDB" id="A0A016XI15"/>
<dbReference type="eggNOG" id="COG5501">
    <property type="taxonomic scope" value="Bacteria"/>
</dbReference>
<comment type="caution">
    <text evidence="2">The sequence shown here is derived from an EMBL/GenBank/DDBJ whole genome shotgun (WGS) entry which is preliminary data.</text>
</comment>
<reference evidence="2 3" key="1">
    <citation type="submission" date="2014-02" db="EMBL/GenBank/DDBJ databases">
        <title>Draft Genome of Hylemonella gracilis isolated from the Niagara River.</title>
        <authorList>
            <person name="Pawlowski D.R."/>
            <person name="Koudelka G.B."/>
        </authorList>
    </citation>
    <scope>NUCLEOTIDE SEQUENCE [LARGE SCALE GENOMIC DNA]</scope>
    <source>
        <strain evidence="2 3">Niagara R</strain>
    </source>
</reference>
<organism evidence="2 3">
    <name type="scientific">Hylemonella gracilis str. Niagara R</name>
    <dbReference type="NCBI Taxonomy" id="1458275"/>
    <lineage>
        <taxon>Bacteria</taxon>
        <taxon>Pseudomonadati</taxon>
        <taxon>Pseudomonadota</taxon>
        <taxon>Betaproteobacteria</taxon>
        <taxon>Burkholderiales</taxon>
        <taxon>Comamonadaceae</taxon>
        <taxon>Hylemonella</taxon>
    </lineage>
</organism>